<keyword evidence="1" id="KW-0812">Transmembrane</keyword>
<gene>
    <name evidence="2" type="ORF">ESA94_03765</name>
</gene>
<dbReference type="Proteomes" id="UP000290204">
    <property type="component" value="Unassembled WGS sequence"/>
</dbReference>
<organism evidence="2 3">
    <name type="scientific">Lacibacter luteus</name>
    <dbReference type="NCBI Taxonomy" id="2508719"/>
    <lineage>
        <taxon>Bacteria</taxon>
        <taxon>Pseudomonadati</taxon>
        <taxon>Bacteroidota</taxon>
        <taxon>Chitinophagia</taxon>
        <taxon>Chitinophagales</taxon>
        <taxon>Chitinophagaceae</taxon>
        <taxon>Lacibacter</taxon>
    </lineage>
</organism>
<dbReference type="OrthoDB" id="9774949at2"/>
<evidence type="ECO:0000256" key="1">
    <source>
        <dbReference type="SAM" id="Phobius"/>
    </source>
</evidence>
<proteinExistence type="predicted"/>
<name>A0A4V1M802_9BACT</name>
<protein>
    <submittedName>
        <fullName evidence="2">DUF4403 family protein</fullName>
    </submittedName>
</protein>
<dbReference type="Pfam" id="PF14356">
    <property type="entry name" value="DUF4403"/>
    <property type="match status" value="1"/>
</dbReference>
<keyword evidence="1" id="KW-1133">Transmembrane helix</keyword>
<evidence type="ECO:0000313" key="3">
    <source>
        <dbReference type="Proteomes" id="UP000290204"/>
    </source>
</evidence>
<dbReference type="EMBL" id="SDHW01000001">
    <property type="protein sequence ID" value="RXK62142.1"/>
    <property type="molecule type" value="Genomic_DNA"/>
</dbReference>
<evidence type="ECO:0000313" key="2">
    <source>
        <dbReference type="EMBL" id="RXK62142.1"/>
    </source>
</evidence>
<keyword evidence="1" id="KW-0472">Membrane</keyword>
<feature type="transmembrane region" description="Helical" evidence="1">
    <location>
        <begin position="22"/>
        <end position="42"/>
    </location>
</feature>
<dbReference type="AlphaFoldDB" id="A0A4V1M802"/>
<comment type="caution">
    <text evidence="2">The sequence shown here is derived from an EMBL/GenBank/DDBJ whole genome shotgun (WGS) entry which is preliminary data.</text>
</comment>
<accession>A0A4V1M802</accession>
<dbReference type="InterPro" id="IPR025515">
    <property type="entry name" value="DUF4403"/>
</dbReference>
<sequence>MYAGPDKIIPGVKHCAMKYTKLLYGFIVCLLLLVLTGCKGCYKNRMAAMADPIREITSVDIPVSTINIPVFYEVKNFEEWINKKITGRFLETTVYPSSNKKDEVKLEFTKIDPIRITTSGNRLLCNLPLHITGEIVNSRLGKLITDRFKTVEAQVVIQLATTVGIDAGWNILTKFKVQKVAWIKEPVLQFGPVKYNLEKKVSKWLNENEQQLIHMLDKEINESVSLEPVISKIWTDLQKPLVVHRKQPMAWMKFTCNSIEGKVELQPGIIACYTSVRAKMMMMTDTTNLAAPSRLPMFKSLRNVSPTSELYLYAFASFDEINEEINKLLKGKSFTAKGYNVSVKDVRAYASEAGLSVEINTGKDIAGKMIASGKPEFEVATQTIRINNFEYAIASDNSLVNAGEELLHQNIRDTIASKLSLKLDSFIHIVPPLVEEAIAKGKAGKSVAINFDHLYVKDCRIIMAKDQVHFKIHAGAIADIKLMEMKPGKKLRIKKNTSVK</sequence>
<keyword evidence="3" id="KW-1185">Reference proteome</keyword>
<reference evidence="2 3" key="1">
    <citation type="submission" date="2019-01" db="EMBL/GenBank/DDBJ databases">
        <title>Lacibacter sp. strain TTM-7.</title>
        <authorList>
            <person name="Chen W.-M."/>
        </authorList>
    </citation>
    <scope>NUCLEOTIDE SEQUENCE [LARGE SCALE GENOMIC DNA]</scope>
    <source>
        <strain evidence="2 3">TTM-7</strain>
    </source>
</reference>